<dbReference type="Proteomes" id="UP001250662">
    <property type="component" value="Unassembled WGS sequence"/>
</dbReference>
<dbReference type="Pfam" id="PF02412">
    <property type="entry name" value="TSP_3"/>
    <property type="match status" value="2"/>
</dbReference>
<dbReference type="RefSeq" id="WP_311388038.1">
    <property type="nucleotide sequence ID" value="NZ_JAVRHU010000003.1"/>
</dbReference>
<keyword evidence="5" id="KW-1185">Reference proteome</keyword>
<dbReference type="PANTHER" id="PTHR10199:SF100">
    <property type="entry name" value="THROMBOSPONDIN, ISOFORM A"/>
    <property type="match status" value="1"/>
</dbReference>
<proteinExistence type="predicted"/>
<evidence type="ECO:0000256" key="2">
    <source>
        <dbReference type="ARBA" id="ARBA00022837"/>
    </source>
</evidence>
<name>A0ABU3BIY9_9FLAO</name>
<feature type="signal peptide" evidence="3">
    <location>
        <begin position="1"/>
        <end position="22"/>
    </location>
</feature>
<evidence type="ECO:0000256" key="1">
    <source>
        <dbReference type="ARBA" id="ARBA00022729"/>
    </source>
</evidence>
<dbReference type="PANTHER" id="PTHR10199">
    <property type="entry name" value="THROMBOSPONDIN"/>
    <property type="match status" value="1"/>
</dbReference>
<comment type="caution">
    <text evidence="4">The sequence shown here is derived from an EMBL/GenBank/DDBJ whole genome shotgun (WGS) entry which is preliminary data.</text>
</comment>
<dbReference type="InterPro" id="IPR003367">
    <property type="entry name" value="Thrombospondin_3-like_rpt"/>
</dbReference>
<evidence type="ECO:0000313" key="4">
    <source>
        <dbReference type="EMBL" id="MDT0622141.1"/>
    </source>
</evidence>
<organism evidence="4 5">
    <name type="scientific">Croceitalea vernalis</name>
    <dbReference type="NCBI Taxonomy" id="3075599"/>
    <lineage>
        <taxon>Bacteria</taxon>
        <taxon>Pseudomonadati</taxon>
        <taxon>Bacteroidota</taxon>
        <taxon>Flavobacteriia</taxon>
        <taxon>Flavobacteriales</taxon>
        <taxon>Flavobacteriaceae</taxon>
        <taxon>Croceitalea</taxon>
    </lineage>
</organism>
<dbReference type="Gene3D" id="4.10.1080.10">
    <property type="entry name" value="TSP type-3 repeat"/>
    <property type="match status" value="1"/>
</dbReference>
<dbReference type="SUPFAM" id="SSF103647">
    <property type="entry name" value="TSP type-3 repeat"/>
    <property type="match status" value="1"/>
</dbReference>
<gene>
    <name evidence="4" type="ORF">RM520_10930</name>
</gene>
<evidence type="ECO:0000256" key="3">
    <source>
        <dbReference type="SAM" id="SignalP"/>
    </source>
</evidence>
<keyword evidence="2" id="KW-0106">Calcium</keyword>
<keyword evidence="1 3" id="KW-0732">Signal</keyword>
<dbReference type="EMBL" id="JAVRHU010000003">
    <property type="protein sequence ID" value="MDT0622141.1"/>
    <property type="molecule type" value="Genomic_DNA"/>
</dbReference>
<sequence length="509" mass="54937">MIKSPQILIQLSFLFLVSMGFAQDSDGDGVNDSIDNCPTEANPFQEDYDSDGVGDICDLDDDNDGVLDEEECTINVCLEPITNEGFENPVIPNSSYRLRNENSVPGWLTTATDNRIEIWSTGFLGVPSFEGNQFVELNATQNSALYQILCLTPGSLVNWSVRHRGRSGVDVAEVRIGSDLISATTEAIMTDGTSSWGYYSGTYTVPNNQDNTFFIFEAISTAGGSISVGNFIDDIQITVSFSPTCPDTDNDGVFNNYDVDADNDGIFDVVENNNGALDTNNDGIIDASNGSVGTNGLFDIVESTADSGVLDVGYDSIDTDNDGTPDYNEIDSDNDGCNDVIEAGFTESNSITGELQGTGYNVLNGAVSGGLNGYTTPNDSNNDTSFDFQQSGSGPIITIQPNNEKVLLPNNGTFVVTENNTYNYQWQVSINGGANYNDIVDGSQYMGAQTDQLTIIQPELNLDGHLFRVVLSNPSFICDDTTISNEVELNVGPKNIITNRRITLRVNQD</sequence>
<feature type="chain" id="PRO_5047297747" evidence="3">
    <location>
        <begin position="23"/>
        <end position="509"/>
    </location>
</feature>
<protein>
    <submittedName>
        <fullName evidence="4">Thrombospondin type 3 repeat-containing protein</fullName>
    </submittedName>
</protein>
<reference evidence="4 5" key="1">
    <citation type="submission" date="2023-09" db="EMBL/GenBank/DDBJ databases">
        <authorList>
            <person name="Rey-Velasco X."/>
        </authorList>
    </citation>
    <scope>NUCLEOTIDE SEQUENCE [LARGE SCALE GENOMIC DNA]</scope>
    <source>
        <strain evidence="4 5">P007</strain>
    </source>
</reference>
<evidence type="ECO:0000313" key="5">
    <source>
        <dbReference type="Proteomes" id="UP001250662"/>
    </source>
</evidence>
<dbReference type="InterPro" id="IPR028974">
    <property type="entry name" value="TSP_type-3_rpt"/>
</dbReference>
<accession>A0ABU3BIY9</accession>